<organism evidence="6 7">
    <name type="scientific">Roseateles aquatilis</name>
    <dbReference type="NCBI Taxonomy" id="431061"/>
    <lineage>
        <taxon>Bacteria</taxon>
        <taxon>Pseudomonadati</taxon>
        <taxon>Pseudomonadota</taxon>
        <taxon>Betaproteobacteria</taxon>
        <taxon>Burkholderiales</taxon>
        <taxon>Sphaerotilaceae</taxon>
        <taxon>Roseateles</taxon>
    </lineage>
</organism>
<name>A0A246JCZ0_9BURK</name>
<dbReference type="GO" id="GO:0005829">
    <property type="term" value="C:cytosol"/>
    <property type="evidence" value="ECO:0007669"/>
    <property type="project" value="TreeGrafter"/>
</dbReference>
<keyword evidence="7" id="KW-1185">Reference proteome</keyword>
<dbReference type="Pfam" id="PF14559">
    <property type="entry name" value="TPR_19"/>
    <property type="match status" value="1"/>
</dbReference>
<dbReference type="Gene3D" id="1.25.40.10">
    <property type="entry name" value="Tetratricopeptide repeat domain"/>
    <property type="match status" value="2"/>
</dbReference>
<evidence type="ECO:0000256" key="1">
    <source>
        <dbReference type="ARBA" id="ARBA00022448"/>
    </source>
</evidence>
<dbReference type="InterPro" id="IPR036249">
    <property type="entry name" value="Thioredoxin-like_sf"/>
</dbReference>
<dbReference type="RefSeq" id="WP_088385459.1">
    <property type="nucleotide sequence ID" value="NZ_NIOF01000005.1"/>
</dbReference>
<proteinExistence type="predicted"/>
<dbReference type="Gene3D" id="3.40.30.10">
    <property type="entry name" value="Glutaredoxin"/>
    <property type="match status" value="1"/>
</dbReference>
<evidence type="ECO:0000256" key="3">
    <source>
        <dbReference type="ARBA" id="ARBA00023157"/>
    </source>
</evidence>
<dbReference type="GO" id="GO:0015035">
    <property type="term" value="F:protein-disulfide reductase activity"/>
    <property type="evidence" value="ECO:0007669"/>
    <property type="project" value="TreeGrafter"/>
</dbReference>
<feature type="domain" description="Thioredoxin" evidence="5">
    <location>
        <begin position="1"/>
        <end position="111"/>
    </location>
</feature>
<sequence length="320" mass="34627">MTDITLQNFEADLLQASMQQPVLLDIWAPWCGPCRTLGPMLEKLEVAYAGRWKLTKLNSDDQPEIATQLSQAFGVRSIPFCVMFVGGQPVDGFVGAIPEAQIREFLDRHVPTGEALEAEEDLAEAHELMDEGDNDAALQKLQDAVHADPANETARFDLVRALLEDDQIEHAKAAFAPVAHLAADTITPHARFAALATWIAAAERAEQGLDPAGLQAAIAANKRDFDARFALAQGLFAGRDFTGAMDELLEIIMRDKTWNDQLARKTYVAILEIMTKPAATAHGGAAPQAGAGLQLSGPSAVASADPLLDQYRRKLSMALF</sequence>
<evidence type="ECO:0000256" key="4">
    <source>
        <dbReference type="ARBA" id="ARBA00023284"/>
    </source>
</evidence>
<dbReference type="OrthoDB" id="9790390at2"/>
<dbReference type="Proteomes" id="UP000197468">
    <property type="component" value="Unassembled WGS sequence"/>
</dbReference>
<evidence type="ECO:0000256" key="2">
    <source>
        <dbReference type="ARBA" id="ARBA00022982"/>
    </source>
</evidence>
<gene>
    <name evidence="6" type="ORF">CDN99_13900</name>
</gene>
<accession>A0A246JCZ0</accession>
<dbReference type="InterPro" id="IPR013766">
    <property type="entry name" value="Thioredoxin_domain"/>
</dbReference>
<dbReference type="InterPro" id="IPR011990">
    <property type="entry name" value="TPR-like_helical_dom_sf"/>
</dbReference>
<dbReference type="SUPFAM" id="SSF48452">
    <property type="entry name" value="TPR-like"/>
    <property type="match status" value="1"/>
</dbReference>
<dbReference type="InterPro" id="IPR017937">
    <property type="entry name" value="Thioredoxin_CS"/>
</dbReference>
<dbReference type="EMBL" id="NIOF01000005">
    <property type="protein sequence ID" value="OWQ90438.1"/>
    <property type="molecule type" value="Genomic_DNA"/>
</dbReference>
<evidence type="ECO:0000313" key="7">
    <source>
        <dbReference type="Proteomes" id="UP000197468"/>
    </source>
</evidence>
<keyword evidence="4" id="KW-0676">Redox-active center</keyword>
<keyword evidence="3" id="KW-1015">Disulfide bond</keyword>
<protein>
    <submittedName>
        <fullName evidence="6">Co-chaperone YbbN</fullName>
    </submittedName>
</protein>
<dbReference type="GO" id="GO:0006950">
    <property type="term" value="P:response to stress"/>
    <property type="evidence" value="ECO:0007669"/>
    <property type="project" value="UniProtKB-ARBA"/>
</dbReference>
<keyword evidence="1" id="KW-0813">Transport</keyword>
<evidence type="ECO:0000313" key="6">
    <source>
        <dbReference type="EMBL" id="OWQ90438.1"/>
    </source>
</evidence>
<dbReference type="CDD" id="cd02956">
    <property type="entry name" value="ybbN"/>
    <property type="match status" value="1"/>
</dbReference>
<keyword evidence="2" id="KW-0249">Electron transport</keyword>
<dbReference type="Pfam" id="PF00085">
    <property type="entry name" value="Thioredoxin"/>
    <property type="match status" value="1"/>
</dbReference>
<dbReference type="AlphaFoldDB" id="A0A246JCZ0"/>
<comment type="caution">
    <text evidence="6">The sequence shown here is derived from an EMBL/GenBank/DDBJ whole genome shotgun (WGS) entry which is preliminary data.</text>
</comment>
<evidence type="ECO:0000259" key="5">
    <source>
        <dbReference type="PROSITE" id="PS51352"/>
    </source>
</evidence>
<dbReference type="PANTHER" id="PTHR45663">
    <property type="entry name" value="GEO12009P1"/>
    <property type="match status" value="1"/>
</dbReference>
<dbReference type="GO" id="GO:0045454">
    <property type="term" value="P:cell redox homeostasis"/>
    <property type="evidence" value="ECO:0007669"/>
    <property type="project" value="TreeGrafter"/>
</dbReference>
<dbReference type="PROSITE" id="PS00194">
    <property type="entry name" value="THIOREDOXIN_1"/>
    <property type="match status" value="1"/>
</dbReference>
<reference evidence="6 7" key="1">
    <citation type="journal article" date="2008" name="Int. J. Syst. Evol. Microbiol.">
        <title>Description of Roseateles aquatilis sp. nov. and Roseateles terrae sp. nov., in the class Betaproteobacteria, and emended description of the genus Roseateles.</title>
        <authorList>
            <person name="Gomila M."/>
            <person name="Bowien B."/>
            <person name="Falsen E."/>
            <person name="Moore E.R."/>
            <person name="Lalucat J."/>
        </authorList>
    </citation>
    <scope>NUCLEOTIDE SEQUENCE [LARGE SCALE GENOMIC DNA]</scope>
    <source>
        <strain evidence="6 7">CCUG 48205</strain>
    </source>
</reference>
<dbReference type="SUPFAM" id="SSF52833">
    <property type="entry name" value="Thioredoxin-like"/>
    <property type="match status" value="1"/>
</dbReference>
<dbReference type="PANTHER" id="PTHR45663:SF11">
    <property type="entry name" value="GEO12009P1"/>
    <property type="match status" value="1"/>
</dbReference>
<dbReference type="PROSITE" id="PS51352">
    <property type="entry name" value="THIOREDOXIN_2"/>
    <property type="match status" value="1"/>
</dbReference>
<dbReference type="Pfam" id="PF14561">
    <property type="entry name" value="TPR_20"/>
    <property type="match status" value="1"/>
</dbReference>